<dbReference type="GO" id="GO:0004553">
    <property type="term" value="F:hydrolase activity, hydrolyzing O-glycosyl compounds"/>
    <property type="evidence" value="ECO:0007669"/>
    <property type="project" value="InterPro"/>
</dbReference>
<accession>A0A9X4L184</accession>
<dbReference type="RefSeq" id="WP_277539679.1">
    <property type="nucleotide sequence ID" value="NZ_JAPDIA010000009.1"/>
</dbReference>
<keyword evidence="3" id="KW-1185">Reference proteome</keyword>
<evidence type="ECO:0000313" key="3">
    <source>
        <dbReference type="Proteomes" id="UP001153404"/>
    </source>
</evidence>
<keyword evidence="2" id="KW-0378">Hydrolase</keyword>
<reference evidence="2" key="1">
    <citation type="submission" date="2022-10" db="EMBL/GenBank/DDBJ databases">
        <title>Comparative genomic analysis of Cohnella hashimotonis sp. nov., isolated from the International Space Station.</title>
        <authorList>
            <person name="Simpson A."/>
            <person name="Venkateswaran K."/>
        </authorList>
    </citation>
    <scope>NUCLEOTIDE SEQUENCE</scope>
    <source>
        <strain evidence="2">DSM 28161</strain>
    </source>
</reference>
<dbReference type="PANTHER" id="PTHR10963:SF60">
    <property type="entry name" value="GRAM-NEGATIVE BACTERIA-BINDING PROTEIN 1-RELATED"/>
    <property type="match status" value="1"/>
</dbReference>
<evidence type="ECO:0000313" key="2">
    <source>
        <dbReference type="EMBL" id="MDG0814712.1"/>
    </source>
</evidence>
<dbReference type="InterPro" id="IPR013320">
    <property type="entry name" value="ConA-like_dom_sf"/>
</dbReference>
<proteinExistence type="predicted"/>
<dbReference type="InterPro" id="IPR050546">
    <property type="entry name" value="Glycosyl_Hydrlase_16"/>
</dbReference>
<organism evidence="2 3">
    <name type="scientific">Cohnella rhizosphaerae</name>
    <dbReference type="NCBI Taxonomy" id="1457232"/>
    <lineage>
        <taxon>Bacteria</taxon>
        <taxon>Bacillati</taxon>
        <taxon>Bacillota</taxon>
        <taxon>Bacilli</taxon>
        <taxon>Bacillales</taxon>
        <taxon>Paenibacillaceae</taxon>
        <taxon>Cohnella</taxon>
    </lineage>
</organism>
<evidence type="ECO:0000259" key="1">
    <source>
        <dbReference type="PROSITE" id="PS51762"/>
    </source>
</evidence>
<dbReference type="AlphaFoldDB" id="A0A9X4L184"/>
<name>A0A9X4L184_9BACL</name>
<dbReference type="PROSITE" id="PS51762">
    <property type="entry name" value="GH16_2"/>
    <property type="match status" value="1"/>
</dbReference>
<feature type="domain" description="GH16" evidence="1">
    <location>
        <begin position="22"/>
        <end position="250"/>
    </location>
</feature>
<gene>
    <name evidence="2" type="ORF">OMP40_39555</name>
</gene>
<dbReference type="GO" id="GO:0005975">
    <property type="term" value="P:carbohydrate metabolic process"/>
    <property type="evidence" value="ECO:0007669"/>
    <property type="project" value="InterPro"/>
</dbReference>
<dbReference type="EMBL" id="JAPDIA010000009">
    <property type="protein sequence ID" value="MDG0814712.1"/>
    <property type="molecule type" value="Genomic_DNA"/>
</dbReference>
<dbReference type="SUPFAM" id="SSF49899">
    <property type="entry name" value="Concanavalin A-like lectins/glucanases"/>
    <property type="match status" value="1"/>
</dbReference>
<dbReference type="Pfam" id="PF00722">
    <property type="entry name" value="Glyco_hydro_16"/>
    <property type="match status" value="1"/>
</dbReference>
<dbReference type="InterPro" id="IPR000757">
    <property type="entry name" value="Beta-glucanase-like"/>
</dbReference>
<sequence>MSVLYQDDFTGPLSISRTGAGATYASSKPDSPGGSEFGDAIFADYNGPYNPFAVLGNQYLRIRASKTPAGYADPMGWNRTYFGGMLSSVRTDGTGVAATYGYFEARILMPSGKGTWPAFWLMSQNSISQHVPSTAELDTVEAYGQSAAGSCRSQHWWGVTPEIHQTHCSETAYSFGDNASTWHVYGTKITPTDTIYYIDNIEVWRHSTFEQAKTPMYFMINLALGGGWPIDLARYGNQVDMFVDYVRVFQ</sequence>
<dbReference type="Proteomes" id="UP001153404">
    <property type="component" value="Unassembled WGS sequence"/>
</dbReference>
<dbReference type="CDD" id="cd08023">
    <property type="entry name" value="GH16_laminarinase_like"/>
    <property type="match status" value="1"/>
</dbReference>
<protein>
    <submittedName>
        <fullName evidence="2">Glycoside hydrolase family 16 protein</fullName>
    </submittedName>
</protein>
<comment type="caution">
    <text evidence="2">The sequence shown here is derived from an EMBL/GenBank/DDBJ whole genome shotgun (WGS) entry which is preliminary data.</text>
</comment>
<dbReference type="Gene3D" id="2.60.120.200">
    <property type="match status" value="1"/>
</dbReference>
<dbReference type="PANTHER" id="PTHR10963">
    <property type="entry name" value="GLYCOSYL HYDROLASE-RELATED"/>
    <property type="match status" value="1"/>
</dbReference>